<dbReference type="AlphaFoldDB" id="A0AAQ4FCG8"/>
<keyword evidence="2" id="KW-1185">Reference proteome</keyword>
<protein>
    <submittedName>
        <fullName evidence="1">Uncharacterized protein</fullName>
    </submittedName>
</protein>
<organism evidence="1 2">
    <name type="scientific">Amblyomma americanum</name>
    <name type="common">Lone star tick</name>
    <dbReference type="NCBI Taxonomy" id="6943"/>
    <lineage>
        <taxon>Eukaryota</taxon>
        <taxon>Metazoa</taxon>
        <taxon>Ecdysozoa</taxon>
        <taxon>Arthropoda</taxon>
        <taxon>Chelicerata</taxon>
        <taxon>Arachnida</taxon>
        <taxon>Acari</taxon>
        <taxon>Parasitiformes</taxon>
        <taxon>Ixodida</taxon>
        <taxon>Ixodoidea</taxon>
        <taxon>Ixodidae</taxon>
        <taxon>Amblyomminae</taxon>
        <taxon>Amblyomma</taxon>
    </lineage>
</organism>
<name>A0AAQ4FCG8_AMBAM</name>
<evidence type="ECO:0000313" key="1">
    <source>
        <dbReference type="EMBL" id="KAK8784859.1"/>
    </source>
</evidence>
<proteinExistence type="predicted"/>
<reference evidence="1 2" key="1">
    <citation type="journal article" date="2023" name="Arcadia Sci">
        <title>De novo assembly of a long-read Amblyomma americanum tick genome.</title>
        <authorList>
            <person name="Chou S."/>
            <person name="Poskanzer K.E."/>
            <person name="Rollins M."/>
            <person name="Thuy-Boun P.S."/>
        </authorList>
    </citation>
    <scope>NUCLEOTIDE SEQUENCE [LARGE SCALE GENOMIC DNA]</scope>
    <source>
        <strain evidence="1">F_SG_1</strain>
        <tissue evidence="1">Salivary glands</tissue>
    </source>
</reference>
<dbReference type="Proteomes" id="UP001321473">
    <property type="component" value="Unassembled WGS sequence"/>
</dbReference>
<comment type="caution">
    <text evidence="1">The sequence shown here is derived from an EMBL/GenBank/DDBJ whole genome shotgun (WGS) entry which is preliminary data.</text>
</comment>
<accession>A0AAQ4FCG8</accession>
<gene>
    <name evidence="1" type="ORF">V5799_008776</name>
</gene>
<evidence type="ECO:0000313" key="2">
    <source>
        <dbReference type="Proteomes" id="UP001321473"/>
    </source>
</evidence>
<dbReference type="EMBL" id="JARKHS020004195">
    <property type="protein sequence ID" value="KAK8784859.1"/>
    <property type="molecule type" value="Genomic_DNA"/>
</dbReference>
<sequence length="229" mass="25839">MDHQHMTGIGKVSMSSLSNYFIYSSISGTFHTTTHHAKTSMTAGHVPGYYEMEGQSMQNRERPTPLTQLEAIRPPMTSTLNLRSRQHEQGCCYDPDALQIKWIKAQTPSTRVITAPAATERHRPEWIGCGSRTDYLFQELCWSLALQHALVHGFSCELWVCPLTSRSTVSVLPRPFSGPATLSESQQHRSPWDAKLENWLLVALNTAWTVEAPGSRKVPISEWQVDLLY</sequence>